<dbReference type="EMBL" id="BDGU01001563">
    <property type="protein sequence ID" value="GAW10099.1"/>
    <property type="molecule type" value="Genomic_DNA"/>
</dbReference>
<feature type="region of interest" description="Disordered" evidence="1">
    <location>
        <begin position="1"/>
        <end position="22"/>
    </location>
</feature>
<proteinExistence type="predicted"/>
<reference evidence="2 3" key="2">
    <citation type="submission" date="2017-02" db="EMBL/GenBank/DDBJ databases">
        <title>A genome survey and senescence transcriptome analysis in Lentinula edodes.</title>
        <authorList>
            <person name="Sakamoto Y."/>
            <person name="Nakade K."/>
            <person name="Sato S."/>
            <person name="Yoshida Y."/>
            <person name="Miyazaki K."/>
            <person name="Natsume S."/>
            <person name="Konno N."/>
        </authorList>
    </citation>
    <scope>NUCLEOTIDE SEQUENCE [LARGE SCALE GENOMIC DNA]</scope>
    <source>
        <strain evidence="2 3">NBRC 111202</strain>
    </source>
</reference>
<accession>A0A1Q3ESD7</accession>
<keyword evidence="3" id="KW-1185">Reference proteome</keyword>
<evidence type="ECO:0000313" key="3">
    <source>
        <dbReference type="Proteomes" id="UP000188533"/>
    </source>
</evidence>
<name>A0A1Q3ESD7_LENED</name>
<evidence type="ECO:0000256" key="1">
    <source>
        <dbReference type="SAM" id="MobiDB-lite"/>
    </source>
</evidence>
<evidence type="ECO:0000313" key="2">
    <source>
        <dbReference type="EMBL" id="GAW10099.1"/>
    </source>
</evidence>
<organism evidence="2 3">
    <name type="scientific">Lentinula edodes</name>
    <name type="common">Shiitake mushroom</name>
    <name type="synonym">Lentinus edodes</name>
    <dbReference type="NCBI Taxonomy" id="5353"/>
    <lineage>
        <taxon>Eukaryota</taxon>
        <taxon>Fungi</taxon>
        <taxon>Dikarya</taxon>
        <taxon>Basidiomycota</taxon>
        <taxon>Agaricomycotina</taxon>
        <taxon>Agaricomycetes</taxon>
        <taxon>Agaricomycetidae</taxon>
        <taxon>Agaricales</taxon>
        <taxon>Marasmiineae</taxon>
        <taxon>Omphalotaceae</taxon>
        <taxon>Lentinula</taxon>
    </lineage>
</organism>
<dbReference type="Proteomes" id="UP000188533">
    <property type="component" value="Unassembled WGS sequence"/>
</dbReference>
<gene>
    <name evidence="2" type="ORF">LENED_012331</name>
</gene>
<dbReference type="AlphaFoldDB" id="A0A1Q3ESD7"/>
<protein>
    <submittedName>
        <fullName evidence="2">Uncharacterized protein</fullName>
    </submittedName>
</protein>
<comment type="caution">
    <text evidence="2">The sequence shown here is derived from an EMBL/GenBank/DDBJ whole genome shotgun (WGS) entry which is preliminary data.</text>
</comment>
<reference evidence="2 3" key="1">
    <citation type="submission" date="2016-08" db="EMBL/GenBank/DDBJ databases">
        <authorList>
            <consortium name="Lentinula edodes genome sequencing consortium"/>
            <person name="Sakamoto Y."/>
            <person name="Nakade K."/>
            <person name="Sato S."/>
            <person name="Yoshida Y."/>
            <person name="Miyazaki K."/>
            <person name="Natsume S."/>
            <person name="Konno N."/>
        </authorList>
    </citation>
    <scope>NUCLEOTIDE SEQUENCE [LARGE SCALE GENOMIC DNA]</scope>
    <source>
        <strain evidence="2 3">NBRC 111202</strain>
    </source>
</reference>
<sequence>MFNEPPQLPAESAEQTTASPYLPPSQPAPLPAFCAHAQDYIWSARDQWNLLNSTTMWYKEIRHVQMLKETDLVAGKALPVVPNKTFLDSVMAHQLRETSTGEIIILPNYPDVVRRIANIYSSPTFAEQGVLVTGQPGIGKSVLLSYLLLVLLNLTSEEHPQLRLTAAPVFLYTNTDKILFFGGHIYSPKAHVHFTPQMLPEPRSSELTEGPDGARGPRELLIQGWKYQHARRRLDASLNHWVKKQRVARGLSTAEDEGIADTDLLDVGDMSLSGLSGFQKEMFLELPQQHRTTLEVAEVSDAELQSPDVLELIMEKLLNSAIEHFGYAARDIYTYLLNPAIVLSVHDDTYLPWKHAVTFLNTYLATGRALMMEGETTQGTGRLSHRICALKLNLFQSYHFRS</sequence>